<protein>
    <submittedName>
        <fullName evidence="1">DUF2605 domain-containing protein</fullName>
    </submittedName>
</protein>
<dbReference type="AlphaFoldDB" id="A0A6M0RJ17"/>
<proteinExistence type="predicted"/>
<dbReference type="EMBL" id="QXHD01000004">
    <property type="protein sequence ID" value="NEZ55782.1"/>
    <property type="molecule type" value="Genomic_DNA"/>
</dbReference>
<sequence length="115" mass="13058">MYSSNAPEPELMKAILQPLLDDFQHWFSRSINLLESETIDFLGEHGQQDLLNRVRRAQQLVSASQSLSQAIGNQAGVDMAVVMSWHQLVHECWNVGIRFRQQQAQAAPSKPKEDN</sequence>
<organism evidence="1 2">
    <name type="scientific">Adonisia turfae CCMR0081</name>
    <dbReference type="NCBI Taxonomy" id="2292702"/>
    <lineage>
        <taxon>Bacteria</taxon>
        <taxon>Bacillati</taxon>
        <taxon>Cyanobacteriota</taxon>
        <taxon>Adonisia</taxon>
        <taxon>Adonisia turfae</taxon>
    </lineage>
</organism>
<gene>
    <name evidence="1" type="ORF">DXZ20_08875</name>
</gene>
<evidence type="ECO:0000313" key="2">
    <source>
        <dbReference type="Proteomes" id="UP000481033"/>
    </source>
</evidence>
<dbReference type="Pfam" id="PF10792">
    <property type="entry name" value="DUF2605"/>
    <property type="match status" value="1"/>
</dbReference>
<comment type="caution">
    <text evidence="1">The sequence shown here is derived from an EMBL/GenBank/DDBJ whole genome shotgun (WGS) entry which is preliminary data.</text>
</comment>
<dbReference type="RefSeq" id="WP_163664675.1">
    <property type="nucleotide sequence ID" value="NZ_QXHD01000004.1"/>
</dbReference>
<accession>A0A6M0RJ17</accession>
<reference evidence="1 2" key="1">
    <citation type="journal article" date="2020" name="Microb. Ecol.">
        <title>Ecogenomics of the Marine Benthic Filamentous Cyanobacterium Adonisia.</title>
        <authorList>
            <person name="Walter J.M."/>
            <person name="Coutinho F.H."/>
            <person name="Leomil L."/>
            <person name="Hargreaves P.I."/>
            <person name="Campeao M.E."/>
            <person name="Vieira V.V."/>
            <person name="Silva B.S."/>
            <person name="Fistarol G.O."/>
            <person name="Salomon P.S."/>
            <person name="Sawabe T."/>
            <person name="Mino S."/>
            <person name="Hosokawa M."/>
            <person name="Miyashita H."/>
            <person name="Maruyama F."/>
            <person name="van Verk M.C."/>
            <person name="Dutilh B.E."/>
            <person name="Thompson C.C."/>
            <person name="Thompson F.L."/>
        </authorList>
    </citation>
    <scope>NUCLEOTIDE SEQUENCE [LARGE SCALE GENOMIC DNA]</scope>
    <source>
        <strain evidence="1 2">CCMR0081</strain>
    </source>
</reference>
<name>A0A6M0RJ17_9CYAN</name>
<dbReference type="Proteomes" id="UP000481033">
    <property type="component" value="Unassembled WGS sequence"/>
</dbReference>
<keyword evidence="2" id="KW-1185">Reference proteome</keyword>
<dbReference type="InterPro" id="IPR019728">
    <property type="entry name" value="DUF2605"/>
</dbReference>
<evidence type="ECO:0000313" key="1">
    <source>
        <dbReference type="EMBL" id="NEZ55782.1"/>
    </source>
</evidence>